<keyword evidence="1" id="KW-0472">Membrane</keyword>
<sequence length="81" mass="8659">MVTEIVILIVALIAAFLLWKVLKTVKNMVINTIVGLIVLVLANLVLGLEIAYTWVVILVCAIAGVVGALLIVVLNYLGIAF</sequence>
<dbReference type="Pfam" id="PF07441">
    <property type="entry name" value="BofA"/>
    <property type="match status" value="1"/>
</dbReference>
<feature type="transmembrane region" description="Helical" evidence="1">
    <location>
        <begin position="29"/>
        <end position="48"/>
    </location>
</feature>
<keyword evidence="1" id="KW-1133">Transmembrane helix</keyword>
<gene>
    <name evidence="2" type="ORF">SAMN04488696_2081</name>
</gene>
<feature type="transmembrane region" description="Helical" evidence="1">
    <location>
        <begin position="54"/>
        <end position="77"/>
    </location>
</feature>
<feature type="transmembrane region" description="Helical" evidence="1">
    <location>
        <begin position="6"/>
        <end position="22"/>
    </location>
</feature>
<dbReference type="AlphaFoldDB" id="A0A1I4SYB2"/>
<dbReference type="EMBL" id="FOUJ01000004">
    <property type="protein sequence ID" value="SFM69452.1"/>
    <property type="molecule type" value="Genomic_DNA"/>
</dbReference>
<organism evidence="2 3">
    <name type="scientific">Methanolobus profundi</name>
    <dbReference type="NCBI Taxonomy" id="487685"/>
    <lineage>
        <taxon>Archaea</taxon>
        <taxon>Methanobacteriati</taxon>
        <taxon>Methanobacteriota</taxon>
        <taxon>Stenosarchaea group</taxon>
        <taxon>Methanomicrobia</taxon>
        <taxon>Methanosarcinales</taxon>
        <taxon>Methanosarcinaceae</taxon>
        <taxon>Methanolobus</taxon>
    </lineage>
</organism>
<dbReference type="STRING" id="487685.SAMN04488696_2081"/>
<dbReference type="Proteomes" id="UP000198535">
    <property type="component" value="Unassembled WGS sequence"/>
</dbReference>
<evidence type="ECO:0000256" key="1">
    <source>
        <dbReference type="SAM" id="Phobius"/>
    </source>
</evidence>
<evidence type="ECO:0000313" key="3">
    <source>
        <dbReference type="Proteomes" id="UP000198535"/>
    </source>
</evidence>
<keyword evidence="1" id="KW-0812">Transmembrane</keyword>
<dbReference type="OrthoDB" id="205985at2157"/>
<keyword evidence="3" id="KW-1185">Reference proteome</keyword>
<proteinExistence type="predicted"/>
<dbReference type="InterPro" id="IPR010001">
    <property type="entry name" value="BofA"/>
</dbReference>
<dbReference type="RefSeq" id="WP_091936643.1">
    <property type="nucleotide sequence ID" value="NZ_FOUJ01000004.1"/>
</dbReference>
<protein>
    <submittedName>
        <fullName evidence="2">SigmaK-factor processing regulatory protein BofA</fullName>
    </submittedName>
</protein>
<evidence type="ECO:0000313" key="2">
    <source>
        <dbReference type="EMBL" id="SFM69452.1"/>
    </source>
</evidence>
<accession>A0A1I4SYB2</accession>
<reference evidence="3" key="1">
    <citation type="submission" date="2016-10" db="EMBL/GenBank/DDBJ databases">
        <authorList>
            <person name="Varghese N."/>
            <person name="Submissions S."/>
        </authorList>
    </citation>
    <scope>NUCLEOTIDE SEQUENCE [LARGE SCALE GENOMIC DNA]</scope>
    <source>
        <strain evidence="3">Mob M</strain>
    </source>
</reference>
<name>A0A1I4SYB2_9EURY</name>